<dbReference type="GO" id="GO:0007032">
    <property type="term" value="P:endosome organization"/>
    <property type="evidence" value="ECO:0007669"/>
    <property type="project" value="TreeGrafter"/>
</dbReference>
<keyword evidence="6" id="KW-0967">Endosome</keyword>
<evidence type="ECO:0000313" key="10">
    <source>
        <dbReference type="EMBL" id="KAH3686386.1"/>
    </source>
</evidence>
<feature type="domain" description="KxDL" evidence="9">
    <location>
        <begin position="89"/>
        <end position="160"/>
    </location>
</feature>
<feature type="region of interest" description="Disordered" evidence="8">
    <location>
        <begin position="1"/>
        <end position="69"/>
    </location>
</feature>
<comment type="function">
    <text evidence="1">Component of the biogenesis of lysosome-related organelles complex-1 (BLOC-1) involved in endosomal cargo sorting.</text>
</comment>
<feature type="compositionally biased region" description="Polar residues" evidence="8">
    <location>
        <begin position="1"/>
        <end position="23"/>
    </location>
</feature>
<name>A0A9P8TPG5_WICPI</name>
<evidence type="ECO:0000256" key="2">
    <source>
        <dbReference type="ARBA" id="ARBA00004177"/>
    </source>
</evidence>
<proteinExistence type="inferred from homology"/>
<sequence>MSRSRQPSINSQTYAIPNGTSPLTAGESELQFNHEEEEEGQEFSDTNSSYQESVNDQTPNNEPSHLDDFDSVTYLHDSIMTAMDVSLQWNKLLANQTHTSGVLKSKYQEVSSLLETSETELIHYKKDFESGVVMISNLMKDLNGISKKLHRLETEFSKDWMVEFQQAKDKVMGGMDLQKDIREMQQQQQQRRSKATGDSNITPTDIEGDEEIYI</sequence>
<dbReference type="InterPro" id="IPR051390">
    <property type="entry name" value="BLOC-1_subunit_KXD1"/>
</dbReference>
<dbReference type="PANTHER" id="PTHR37787:SF1">
    <property type="entry name" value="BIOGENESIS OF LYSOSOME-RELATED ORGANELLES COMPLEX 1 SUBUNIT KXD1"/>
    <property type="match status" value="1"/>
</dbReference>
<comment type="similarity">
    <text evidence="3">Belongs to the KXD1 family.</text>
</comment>
<reference evidence="10" key="2">
    <citation type="submission" date="2021-01" db="EMBL/GenBank/DDBJ databases">
        <authorList>
            <person name="Schikora-Tamarit M.A."/>
        </authorList>
    </citation>
    <scope>NUCLEOTIDE SEQUENCE</scope>
    <source>
        <strain evidence="10">CBS2887</strain>
    </source>
</reference>
<dbReference type="EMBL" id="JAEUBG010001450">
    <property type="protein sequence ID" value="KAH3686386.1"/>
    <property type="molecule type" value="Genomic_DNA"/>
</dbReference>
<dbReference type="GO" id="GO:0032880">
    <property type="term" value="P:regulation of protein localization"/>
    <property type="evidence" value="ECO:0007669"/>
    <property type="project" value="TreeGrafter"/>
</dbReference>
<accession>A0A9P8TPG5</accession>
<evidence type="ECO:0000256" key="1">
    <source>
        <dbReference type="ARBA" id="ARBA00002069"/>
    </source>
</evidence>
<dbReference type="InterPro" id="IPR019371">
    <property type="entry name" value="KxDL_dom"/>
</dbReference>
<evidence type="ECO:0000313" key="11">
    <source>
        <dbReference type="Proteomes" id="UP000774326"/>
    </source>
</evidence>
<comment type="subcellular location">
    <subcellularLocation>
        <location evidence="2">Endosome</location>
    </subcellularLocation>
</comment>
<keyword evidence="11" id="KW-1185">Reference proteome</keyword>
<gene>
    <name evidence="10" type="ORF">WICPIJ_002639</name>
</gene>
<reference evidence="10" key="1">
    <citation type="journal article" date="2021" name="Open Biol.">
        <title>Shared evolutionary footprints suggest mitochondrial oxidative damage underlies multiple complex I losses in fungi.</title>
        <authorList>
            <person name="Schikora-Tamarit M.A."/>
            <person name="Marcet-Houben M."/>
            <person name="Nosek J."/>
            <person name="Gabaldon T."/>
        </authorList>
    </citation>
    <scope>NUCLEOTIDE SEQUENCE</scope>
    <source>
        <strain evidence="10">CBS2887</strain>
    </source>
</reference>
<keyword evidence="5" id="KW-0813">Transport</keyword>
<evidence type="ECO:0000256" key="3">
    <source>
        <dbReference type="ARBA" id="ARBA00005913"/>
    </source>
</evidence>
<protein>
    <recommendedName>
        <fullName evidence="4">Biogenesis of lysosome-related organelles complex 1 subunit KXD1</fullName>
    </recommendedName>
    <alternativeName>
        <fullName evidence="7">KxDL homolog</fullName>
    </alternativeName>
</protein>
<evidence type="ECO:0000256" key="7">
    <source>
        <dbReference type="ARBA" id="ARBA00029808"/>
    </source>
</evidence>
<dbReference type="GO" id="GO:0031083">
    <property type="term" value="C:BLOC-1 complex"/>
    <property type="evidence" value="ECO:0007669"/>
    <property type="project" value="TreeGrafter"/>
</dbReference>
<dbReference type="AlphaFoldDB" id="A0A9P8TPG5"/>
<feature type="compositionally biased region" description="Polar residues" evidence="8">
    <location>
        <begin position="45"/>
        <end position="63"/>
    </location>
</feature>
<evidence type="ECO:0000256" key="6">
    <source>
        <dbReference type="ARBA" id="ARBA00022753"/>
    </source>
</evidence>
<dbReference type="OrthoDB" id="4089816at2759"/>
<dbReference type="Pfam" id="PF10241">
    <property type="entry name" value="KxDL"/>
    <property type="match status" value="1"/>
</dbReference>
<evidence type="ECO:0000256" key="8">
    <source>
        <dbReference type="SAM" id="MobiDB-lite"/>
    </source>
</evidence>
<evidence type="ECO:0000259" key="9">
    <source>
        <dbReference type="Pfam" id="PF10241"/>
    </source>
</evidence>
<dbReference type="GO" id="GO:0005768">
    <property type="term" value="C:endosome"/>
    <property type="evidence" value="ECO:0007669"/>
    <property type="project" value="UniProtKB-SubCell"/>
</dbReference>
<dbReference type="Proteomes" id="UP000774326">
    <property type="component" value="Unassembled WGS sequence"/>
</dbReference>
<evidence type="ECO:0000256" key="4">
    <source>
        <dbReference type="ARBA" id="ARBA00016207"/>
    </source>
</evidence>
<organism evidence="10 11">
    <name type="scientific">Wickerhamomyces pijperi</name>
    <name type="common">Yeast</name>
    <name type="synonym">Pichia pijperi</name>
    <dbReference type="NCBI Taxonomy" id="599730"/>
    <lineage>
        <taxon>Eukaryota</taxon>
        <taxon>Fungi</taxon>
        <taxon>Dikarya</taxon>
        <taxon>Ascomycota</taxon>
        <taxon>Saccharomycotina</taxon>
        <taxon>Saccharomycetes</taxon>
        <taxon>Phaffomycetales</taxon>
        <taxon>Wickerhamomycetaceae</taxon>
        <taxon>Wickerhamomyces</taxon>
    </lineage>
</organism>
<feature type="region of interest" description="Disordered" evidence="8">
    <location>
        <begin position="183"/>
        <end position="214"/>
    </location>
</feature>
<evidence type="ECO:0000256" key="5">
    <source>
        <dbReference type="ARBA" id="ARBA00022448"/>
    </source>
</evidence>
<dbReference type="PANTHER" id="PTHR37787">
    <property type="entry name" value="BIOGENESIS OF LYSOSOME-RELATED ORGANELLES COMPLEX 1 SUBUNIT KXD1"/>
    <property type="match status" value="1"/>
</dbReference>
<comment type="caution">
    <text evidence="10">The sequence shown here is derived from an EMBL/GenBank/DDBJ whole genome shotgun (WGS) entry which is preliminary data.</text>
</comment>